<evidence type="ECO:0000313" key="3">
    <source>
        <dbReference type="Proteomes" id="UP000187735"/>
    </source>
</evidence>
<gene>
    <name evidence="2" type="ORF">Fuma_04553</name>
</gene>
<dbReference type="RefSeq" id="WP_077026140.1">
    <property type="nucleotide sequence ID" value="NZ_CP017641.1"/>
</dbReference>
<keyword evidence="1" id="KW-0732">Signal</keyword>
<evidence type="ECO:0008006" key="4">
    <source>
        <dbReference type="Google" id="ProtNLM"/>
    </source>
</evidence>
<organism evidence="2 3">
    <name type="scientific">Fuerstiella marisgermanici</name>
    <dbReference type="NCBI Taxonomy" id="1891926"/>
    <lineage>
        <taxon>Bacteria</taxon>
        <taxon>Pseudomonadati</taxon>
        <taxon>Planctomycetota</taxon>
        <taxon>Planctomycetia</taxon>
        <taxon>Planctomycetales</taxon>
        <taxon>Planctomycetaceae</taxon>
        <taxon>Fuerstiella</taxon>
    </lineage>
</organism>
<dbReference type="Proteomes" id="UP000187735">
    <property type="component" value="Chromosome"/>
</dbReference>
<dbReference type="EMBL" id="CP017641">
    <property type="protein sequence ID" value="APZ94902.1"/>
    <property type="molecule type" value="Genomic_DNA"/>
</dbReference>
<dbReference type="AlphaFoldDB" id="A0A1P8WLG4"/>
<dbReference type="KEGG" id="fmr:Fuma_04553"/>
<feature type="chain" id="PRO_5010279034" description="Lipoprotein" evidence="1">
    <location>
        <begin position="20"/>
        <end position="90"/>
    </location>
</feature>
<keyword evidence="3" id="KW-1185">Reference proteome</keyword>
<proteinExistence type="predicted"/>
<sequence length="90" mass="8603" precursor="true">MKRIATFCAGLLLMGSMTGCCLLGYGGGYGGGNCGYGAAYPSGGGGGGCGSCGAYPQAYAPNGATAFAPAGQMAFAPGPPTVAMQPLSTY</sequence>
<evidence type="ECO:0000313" key="2">
    <source>
        <dbReference type="EMBL" id="APZ94902.1"/>
    </source>
</evidence>
<feature type="signal peptide" evidence="1">
    <location>
        <begin position="1"/>
        <end position="19"/>
    </location>
</feature>
<evidence type="ECO:0000256" key="1">
    <source>
        <dbReference type="SAM" id="SignalP"/>
    </source>
</evidence>
<name>A0A1P8WLG4_9PLAN</name>
<reference evidence="2 3" key="1">
    <citation type="journal article" date="2016" name="Front. Microbiol.">
        <title>Fuerstia marisgermanicae gen. nov., sp. nov., an Unusual Member of the Phylum Planctomycetes from the German Wadden Sea.</title>
        <authorList>
            <person name="Kohn T."/>
            <person name="Heuer A."/>
            <person name="Jogler M."/>
            <person name="Vollmers J."/>
            <person name="Boedeker C."/>
            <person name="Bunk B."/>
            <person name="Rast P."/>
            <person name="Borchert D."/>
            <person name="Glockner I."/>
            <person name="Freese H.M."/>
            <person name="Klenk H.P."/>
            <person name="Overmann J."/>
            <person name="Kaster A.K."/>
            <person name="Rohde M."/>
            <person name="Wiegand S."/>
            <person name="Jogler C."/>
        </authorList>
    </citation>
    <scope>NUCLEOTIDE SEQUENCE [LARGE SCALE GENOMIC DNA]</scope>
    <source>
        <strain evidence="2 3">NH11</strain>
    </source>
</reference>
<accession>A0A1P8WLG4</accession>
<protein>
    <recommendedName>
        <fullName evidence="4">Lipoprotein</fullName>
    </recommendedName>
</protein>
<dbReference type="PROSITE" id="PS51257">
    <property type="entry name" value="PROKAR_LIPOPROTEIN"/>
    <property type="match status" value="1"/>
</dbReference>